<dbReference type="EMBL" id="JBFRYB010000001">
    <property type="protein sequence ID" value="MEX1665270.1"/>
    <property type="molecule type" value="Genomic_DNA"/>
</dbReference>
<evidence type="ECO:0000256" key="4">
    <source>
        <dbReference type="ARBA" id="ARBA00023163"/>
    </source>
</evidence>
<evidence type="ECO:0000259" key="6">
    <source>
        <dbReference type="PROSITE" id="PS50977"/>
    </source>
</evidence>
<evidence type="ECO:0000313" key="7">
    <source>
        <dbReference type="EMBL" id="MEX1665270.1"/>
    </source>
</evidence>
<keyword evidence="1" id="KW-0678">Repressor</keyword>
<dbReference type="Gene3D" id="1.10.357.10">
    <property type="entry name" value="Tetracycline Repressor, domain 2"/>
    <property type="match status" value="1"/>
</dbReference>
<dbReference type="SUPFAM" id="SSF46689">
    <property type="entry name" value="Homeodomain-like"/>
    <property type="match status" value="1"/>
</dbReference>
<dbReference type="InterPro" id="IPR039538">
    <property type="entry name" value="BetI_C"/>
</dbReference>
<evidence type="ECO:0000256" key="5">
    <source>
        <dbReference type="PROSITE-ProRule" id="PRU00335"/>
    </source>
</evidence>
<dbReference type="SUPFAM" id="SSF48498">
    <property type="entry name" value="Tetracyclin repressor-like, C-terminal domain"/>
    <property type="match status" value="1"/>
</dbReference>
<keyword evidence="3 5" id="KW-0238">DNA-binding</keyword>
<dbReference type="InterPro" id="IPR009057">
    <property type="entry name" value="Homeodomain-like_sf"/>
</dbReference>
<proteinExistence type="predicted"/>
<evidence type="ECO:0000256" key="3">
    <source>
        <dbReference type="ARBA" id="ARBA00023125"/>
    </source>
</evidence>
<evidence type="ECO:0000313" key="8">
    <source>
        <dbReference type="Proteomes" id="UP001557484"/>
    </source>
</evidence>
<feature type="domain" description="HTH tetR-type" evidence="6">
    <location>
        <begin position="4"/>
        <end position="64"/>
    </location>
</feature>
<dbReference type="PANTHER" id="PTHR30055">
    <property type="entry name" value="HTH-TYPE TRANSCRIPTIONAL REGULATOR RUTR"/>
    <property type="match status" value="1"/>
</dbReference>
<dbReference type="Pfam" id="PF00440">
    <property type="entry name" value="TetR_N"/>
    <property type="match status" value="1"/>
</dbReference>
<dbReference type="InterPro" id="IPR050109">
    <property type="entry name" value="HTH-type_TetR-like_transc_reg"/>
</dbReference>
<accession>A0ABV3TVI6</accession>
<dbReference type="Gene3D" id="1.10.10.60">
    <property type="entry name" value="Homeodomain-like"/>
    <property type="match status" value="1"/>
</dbReference>
<dbReference type="InterPro" id="IPR036271">
    <property type="entry name" value="Tet_transcr_reg_TetR-rel_C_sf"/>
</dbReference>
<dbReference type="PRINTS" id="PR00455">
    <property type="entry name" value="HTHTETR"/>
</dbReference>
<dbReference type="PROSITE" id="PS50977">
    <property type="entry name" value="HTH_TETR_2"/>
    <property type="match status" value="1"/>
</dbReference>
<organism evidence="7 8">
    <name type="scientific">Zhongshania arctica</name>
    <dbReference type="NCBI Taxonomy" id="3238302"/>
    <lineage>
        <taxon>Bacteria</taxon>
        <taxon>Pseudomonadati</taxon>
        <taxon>Pseudomonadota</taxon>
        <taxon>Gammaproteobacteria</taxon>
        <taxon>Cellvibrionales</taxon>
        <taxon>Spongiibacteraceae</taxon>
        <taxon>Zhongshania</taxon>
    </lineage>
</organism>
<name>A0ABV3TVI6_9GAMM</name>
<dbReference type="RefSeq" id="WP_368375376.1">
    <property type="nucleotide sequence ID" value="NZ_JBFRYB010000001.1"/>
</dbReference>
<protein>
    <submittedName>
        <fullName evidence="7">TetR/AcrR family transcriptional regulator</fullName>
    </submittedName>
</protein>
<dbReference type="PANTHER" id="PTHR30055:SF234">
    <property type="entry name" value="HTH-TYPE TRANSCRIPTIONAL REGULATOR BETI"/>
    <property type="match status" value="1"/>
</dbReference>
<dbReference type="Pfam" id="PF13977">
    <property type="entry name" value="TetR_C_6"/>
    <property type="match status" value="1"/>
</dbReference>
<dbReference type="Proteomes" id="UP001557484">
    <property type="component" value="Unassembled WGS sequence"/>
</dbReference>
<dbReference type="InterPro" id="IPR001647">
    <property type="entry name" value="HTH_TetR"/>
</dbReference>
<reference evidence="7 8" key="1">
    <citation type="journal article" date="2011" name="Int. J. Syst. Evol. Microbiol.">
        <title>Zhongshania antarctica gen. nov., sp. nov. and Zhongshania guokunii sp. nov., gammaproteobacteria respectively isolated from coastal attached (fast) ice and surface seawater of the Antarctic.</title>
        <authorList>
            <person name="Li H.J."/>
            <person name="Zhang X.Y."/>
            <person name="Chen C.X."/>
            <person name="Zhang Y.J."/>
            <person name="Gao Z.M."/>
            <person name="Yu Y."/>
            <person name="Chen X.L."/>
            <person name="Chen B."/>
            <person name="Zhang Y.Z."/>
        </authorList>
    </citation>
    <scope>NUCLEOTIDE SEQUENCE [LARGE SCALE GENOMIC DNA]</scope>
    <source>
        <strain evidence="7 8">R06B22</strain>
    </source>
</reference>
<feature type="DNA-binding region" description="H-T-H motif" evidence="5">
    <location>
        <begin position="27"/>
        <end position="46"/>
    </location>
</feature>
<sequence>MSSEERRQQIIDGATEVLIEKGIVASRMNDFIEASGLSKGGVYHHFSSKEELMIGVLTHLLVINAESMQAIPDTGSAREQLILLLQEYEKVIASLAQYNRLLLDFFVLAPHTPEVSELFKQGYLSFLAKLSGLIQQGIDEGEFKASTNPEAIARGLQALYDGMGMTMMVVPNLVSFPSDASETAMTIIAGMCR</sequence>
<keyword evidence="8" id="KW-1185">Reference proteome</keyword>
<keyword evidence="2" id="KW-0805">Transcription regulation</keyword>
<comment type="caution">
    <text evidence="7">The sequence shown here is derived from an EMBL/GenBank/DDBJ whole genome shotgun (WGS) entry which is preliminary data.</text>
</comment>
<keyword evidence="4" id="KW-0804">Transcription</keyword>
<evidence type="ECO:0000256" key="1">
    <source>
        <dbReference type="ARBA" id="ARBA00022491"/>
    </source>
</evidence>
<evidence type="ECO:0000256" key="2">
    <source>
        <dbReference type="ARBA" id="ARBA00023015"/>
    </source>
</evidence>
<gene>
    <name evidence="7" type="ORF">AB4875_07200</name>
</gene>